<dbReference type="RefSeq" id="WP_150740212.1">
    <property type="nucleotide sequence ID" value="NZ_CABPSP010000016.1"/>
</dbReference>
<sequence length="465" mass="49578">MQISRFGTPTPLTLPSTTSSTNASATRSSRSTSSASSSSSSYPSPSGAPPDASTCSVTETPVDQGESGYESNDGNTPDPSGSSTPLEAEPDPDAWRIGHSTVDGLRRALLSARNMETDVVDRTAPTTGTNEACTHLRPGASTLLFAESIQRVANRYNVVIGLRRPGAHGQSLLREGFPSKNFHVKAKSSGSGPTAGFVPIEPKYSKVGVAQWDKQARAVASSLQAGARAVDLRLTSARVAELIELGAMTHVSDTTYRARYPAGEMNFSLRRSTQNSLSVFDDAGRPITVMTNPPELPGGFARDKALKASALPITADYDLFCIFSRWQRDIDLPPMPVQPRILVGPKNPASHRTFQYLRSISEGAGEPEDPNMGNIPLFHRTIVDALNTAVASDGYTGGKLFWHNPENGNPFSPGFSSSDAPLFFVPGAEPLSASSLDGLRHVMDTLQSMGYAAKLSPRLLVEART</sequence>
<evidence type="ECO:0000259" key="2">
    <source>
        <dbReference type="Pfam" id="PF03497"/>
    </source>
</evidence>
<accession>A0A5E5AK95</accession>
<name>A0A5E5AK95_9BURK</name>
<dbReference type="Gene3D" id="3.90.1760.10">
    <property type="entry name" value="Anthrax toxin, edema factor, central domain"/>
    <property type="match status" value="1"/>
</dbReference>
<dbReference type="GO" id="GO:0008294">
    <property type="term" value="F:calcium- and calmodulin-responsive adenylate cyclase activity"/>
    <property type="evidence" value="ECO:0007669"/>
    <property type="project" value="InterPro"/>
</dbReference>
<dbReference type="InterPro" id="IPR005165">
    <property type="entry name" value="Anthrax_toxin_edema_cen"/>
</dbReference>
<proteinExistence type="predicted"/>
<evidence type="ECO:0000313" key="4">
    <source>
        <dbReference type="Proteomes" id="UP000383122"/>
    </source>
</evidence>
<gene>
    <name evidence="3" type="primary">cya_2</name>
    <name evidence="3" type="ORF">PAN31117_04589</name>
</gene>
<dbReference type="EC" id="4.6.1.1" evidence="3"/>
<dbReference type="SUPFAM" id="SSF81298">
    <property type="entry name" value="Adenylylcyclase toxin (the edema factor)"/>
    <property type="match status" value="1"/>
</dbReference>
<dbReference type="Gene3D" id="3.30.70.1720">
    <property type="match status" value="1"/>
</dbReference>
<protein>
    <submittedName>
        <fullName evidence="3">Calmodulin-sensitive adenylate cyclase</fullName>
        <ecNumber evidence="3">4.6.1.1</ecNumber>
    </submittedName>
</protein>
<dbReference type="Proteomes" id="UP000383122">
    <property type="component" value="Unassembled WGS sequence"/>
</dbReference>
<evidence type="ECO:0000256" key="1">
    <source>
        <dbReference type="SAM" id="MobiDB-lite"/>
    </source>
</evidence>
<organism evidence="3 4">
    <name type="scientific">Pandoraea anapnoica</name>
    <dbReference type="NCBI Taxonomy" id="2508301"/>
    <lineage>
        <taxon>Bacteria</taxon>
        <taxon>Pseudomonadati</taxon>
        <taxon>Pseudomonadota</taxon>
        <taxon>Betaproteobacteria</taxon>
        <taxon>Burkholderiales</taxon>
        <taxon>Burkholderiaceae</taxon>
        <taxon>Pandoraea</taxon>
    </lineage>
</organism>
<dbReference type="AlphaFoldDB" id="A0A5E5AK95"/>
<feature type="compositionally biased region" description="Polar residues" evidence="1">
    <location>
        <begin position="69"/>
        <end position="85"/>
    </location>
</feature>
<evidence type="ECO:0000313" key="3">
    <source>
        <dbReference type="EMBL" id="VVE73025.1"/>
    </source>
</evidence>
<dbReference type="Pfam" id="PF03497">
    <property type="entry name" value="Anthrax_toxA"/>
    <property type="match status" value="1"/>
</dbReference>
<feature type="region of interest" description="Disordered" evidence="1">
    <location>
        <begin position="1"/>
        <end position="98"/>
    </location>
</feature>
<feature type="domain" description="Anthrax toxin edema factor central" evidence="2">
    <location>
        <begin position="146"/>
        <end position="253"/>
    </location>
</feature>
<dbReference type="GO" id="GO:0005576">
    <property type="term" value="C:extracellular region"/>
    <property type="evidence" value="ECO:0007669"/>
    <property type="project" value="InterPro"/>
</dbReference>
<dbReference type="InterPro" id="IPR037017">
    <property type="entry name" value="Anthrax_toxin_edema_cen_sf"/>
</dbReference>
<reference evidence="3 4" key="1">
    <citation type="submission" date="2019-08" db="EMBL/GenBank/DDBJ databases">
        <authorList>
            <person name="Peeters C."/>
        </authorList>
    </citation>
    <scope>NUCLEOTIDE SEQUENCE [LARGE SCALE GENOMIC DNA]</scope>
    <source>
        <strain evidence="3 4">LMG 31117</strain>
    </source>
</reference>
<dbReference type="OrthoDB" id="1550625at2"/>
<dbReference type="InterPro" id="IPR035099">
    <property type="entry name" value="Anthrax_toxin_C-terminal"/>
</dbReference>
<keyword evidence="4" id="KW-1185">Reference proteome</keyword>
<dbReference type="EMBL" id="CABPSP010000016">
    <property type="protein sequence ID" value="VVE73025.1"/>
    <property type="molecule type" value="Genomic_DNA"/>
</dbReference>
<keyword evidence="3" id="KW-0456">Lyase</keyword>
<feature type="compositionally biased region" description="Low complexity" evidence="1">
    <location>
        <begin position="8"/>
        <end position="54"/>
    </location>
</feature>